<dbReference type="OrthoDB" id="5415512at2759"/>
<dbReference type="AlphaFoldDB" id="A0A1Y2DSL8"/>
<feature type="compositionally biased region" description="Basic and acidic residues" evidence="1">
    <location>
        <begin position="125"/>
        <end position="136"/>
    </location>
</feature>
<feature type="compositionally biased region" description="Basic and acidic residues" evidence="1">
    <location>
        <begin position="102"/>
        <end position="113"/>
    </location>
</feature>
<gene>
    <name evidence="2" type="ORF">BCR38DRAFT_235954</name>
</gene>
<feature type="region of interest" description="Disordered" evidence="1">
    <location>
        <begin position="1"/>
        <end position="35"/>
    </location>
</feature>
<evidence type="ECO:0000313" key="3">
    <source>
        <dbReference type="Proteomes" id="UP000193689"/>
    </source>
</evidence>
<dbReference type="STRING" id="1141098.A0A1Y2DSL8"/>
<reference evidence="2 3" key="1">
    <citation type="submission" date="2016-07" db="EMBL/GenBank/DDBJ databases">
        <title>Pervasive Adenine N6-methylation of Active Genes in Fungi.</title>
        <authorList>
            <consortium name="DOE Joint Genome Institute"/>
            <person name="Mondo S.J."/>
            <person name="Dannebaum R.O."/>
            <person name="Kuo R.C."/>
            <person name="Labutti K."/>
            <person name="Haridas S."/>
            <person name="Kuo A."/>
            <person name="Salamov A."/>
            <person name="Ahrendt S.R."/>
            <person name="Lipzen A."/>
            <person name="Sullivan W."/>
            <person name="Andreopoulos W.B."/>
            <person name="Clum A."/>
            <person name="Lindquist E."/>
            <person name="Daum C."/>
            <person name="Ramamoorthy G.K."/>
            <person name="Gryganskyi A."/>
            <person name="Culley D."/>
            <person name="Magnuson J.K."/>
            <person name="James T.Y."/>
            <person name="O'Malley M.A."/>
            <person name="Stajich J.E."/>
            <person name="Spatafora J.W."/>
            <person name="Visel A."/>
            <person name="Grigoriev I.V."/>
        </authorList>
    </citation>
    <scope>NUCLEOTIDE SEQUENCE [LARGE SCALE GENOMIC DNA]</scope>
    <source>
        <strain evidence="2 3">CBS 129021</strain>
    </source>
</reference>
<feature type="region of interest" description="Disordered" evidence="1">
    <location>
        <begin position="100"/>
        <end position="151"/>
    </location>
</feature>
<name>A0A1Y2DSL8_9PEZI</name>
<protein>
    <submittedName>
        <fullName evidence="2">Uncharacterized protein</fullName>
    </submittedName>
</protein>
<dbReference type="GeneID" id="63770568"/>
<evidence type="ECO:0000313" key="2">
    <source>
        <dbReference type="EMBL" id="ORY62258.1"/>
    </source>
</evidence>
<keyword evidence="3" id="KW-1185">Reference proteome</keyword>
<dbReference type="RefSeq" id="XP_040714094.1">
    <property type="nucleotide sequence ID" value="XM_040854356.1"/>
</dbReference>
<proteinExistence type="predicted"/>
<comment type="caution">
    <text evidence="2">The sequence shown here is derived from an EMBL/GenBank/DDBJ whole genome shotgun (WGS) entry which is preliminary data.</text>
</comment>
<dbReference type="Proteomes" id="UP000193689">
    <property type="component" value="Unassembled WGS sequence"/>
</dbReference>
<sequence>MLEPEEPTPSDRNSAFDFVPPTPAEYYFDNNHASPRVRTDSWENIQSSIEQVAEEMAEEDLMRAGKRSGLFGGSYGGSATSTFPFSSNLTPSLISIESCDSGEDRVDGNDHYKMATGGGSDVDDKEINDSKDKSPRQLEFSSNEDRAHKTNLRNTLSVSPFKHHYNARQHDNVQKYDPNNAHAESMYHYHDKTSDLSNHASDFHPPSEGSSVVAHTGHSADNVVCRNSSCCTPRRRVRRFGMY</sequence>
<evidence type="ECO:0000256" key="1">
    <source>
        <dbReference type="SAM" id="MobiDB-lite"/>
    </source>
</evidence>
<dbReference type="InParanoid" id="A0A1Y2DSL8"/>
<accession>A0A1Y2DSL8</accession>
<organism evidence="2 3">
    <name type="scientific">Pseudomassariella vexata</name>
    <dbReference type="NCBI Taxonomy" id="1141098"/>
    <lineage>
        <taxon>Eukaryota</taxon>
        <taxon>Fungi</taxon>
        <taxon>Dikarya</taxon>
        <taxon>Ascomycota</taxon>
        <taxon>Pezizomycotina</taxon>
        <taxon>Sordariomycetes</taxon>
        <taxon>Xylariomycetidae</taxon>
        <taxon>Amphisphaeriales</taxon>
        <taxon>Pseudomassariaceae</taxon>
        <taxon>Pseudomassariella</taxon>
    </lineage>
</organism>
<dbReference type="EMBL" id="MCFJ01000009">
    <property type="protein sequence ID" value="ORY62258.1"/>
    <property type="molecule type" value="Genomic_DNA"/>
</dbReference>